<dbReference type="EC" id="3.-.-.-" evidence="4"/>
<evidence type="ECO:0000313" key="5">
    <source>
        <dbReference type="Proteomes" id="UP001336835"/>
    </source>
</evidence>
<dbReference type="PANTHER" id="PTHR43283">
    <property type="entry name" value="BETA-LACTAMASE-RELATED"/>
    <property type="match status" value="1"/>
</dbReference>
<comment type="caution">
    <text evidence="4">The sequence shown here is derived from an EMBL/GenBank/DDBJ whole genome shotgun (WGS) entry which is preliminary data.</text>
</comment>
<dbReference type="InterPro" id="IPR001466">
    <property type="entry name" value="Beta-lactam-related"/>
</dbReference>
<gene>
    <name evidence="4" type="ORF">VRU48_01650</name>
</gene>
<evidence type="ECO:0000313" key="4">
    <source>
        <dbReference type="EMBL" id="MEE1943791.1"/>
    </source>
</evidence>
<dbReference type="InterPro" id="IPR012338">
    <property type="entry name" value="Beta-lactam/transpept-like"/>
</dbReference>
<evidence type="ECO:0000256" key="2">
    <source>
        <dbReference type="SAM" id="SignalP"/>
    </source>
</evidence>
<dbReference type="PANTHER" id="PTHR43283:SF7">
    <property type="entry name" value="BETA-LACTAMASE-RELATED DOMAIN-CONTAINING PROTEIN"/>
    <property type="match status" value="1"/>
</dbReference>
<accession>A0ABU7I345</accession>
<reference evidence="4 5" key="1">
    <citation type="submission" date="2024-01" db="EMBL/GenBank/DDBJ databases">
        <title>Pedobacter sp. nov., isolated from fresh soil.</title>
        <authorList>
            <person name="Le N.T.T."/>
        </authorList>
    </citation>
    <scope>NUCLEOTIDE SEQUENCE [LARGE SCALE GENOMIC DNA]</scope>
    <source>
        <strain evidence="4 5">KR3-3</strain>
    </source>
</reference>
<dbReference type="Gene3D" id="3.40.710.10">
    <property type="entry name" value="DD-peptidase/beta-lactamase superfamily"/>
    <property type="match status" value="1"/>
</dbReference>
<proteinExistence type="predicted"/>
<sequence>MTSKKISIYFFLLCLMPFGQANAQNMKAYEGHWESELAQPQAFSPKLSIQLLNARTALLKLSGLHGSIQQRFSYVKGKTFQVKLGEGLVFRGSWNQKEKTITGFIKSGQWFYHLQLLPDAKMEFTTNWNILLASNFNSRLYLSIENADGENFEAYAFSSEVRYPGFFCYDFKKSGDHISFRDFRTGLALNGKLEDKRIPLQIKIGKLLLATLALKPSAKDWDLKSGSKPTRYSNERPQQLNDGLSTLSLQETGLKIDESYLQKMVDSINANKITNTHSVLIAKNNKLLYEAYFGGNDAATPHDLRSASKSISSALIGMAIDRHILRDTAQKLVDLLPSSYQSLMQEPRKQAISLGNLLTMSSGIDAVDFGIERKSAAAEDNYQPTPDWAKTVLAAPMINYPGTHANYGSANPYLLGFVLAHKLKQGTLDFIDQNLYKPLAISNYIIQQDEKANPYFGGGIFMRSRDMLKFGLLYANKGQWQGRQLISRAWVNASFKNYLNLENHPEKNGYGFLWWHYSYKVGNRMLESIEARGAGGQYIFILPALDMVIVITSGNFRNGRVWQPEKIVENYILPAFINN</sequence>
<dbReference type="SUPFAM" id="SSF56601">
    <property type="entry name" value="beta-lactamase/transpeptidase-like"/>
    <property type="match status" value="1"/>
</dbReference>
<feature type="region of interest" description="Disordered" evidence="1">
    <location>
        <begin position="221"/>
        <end position="240"/>
    </location>
</feature>
<keyword evidence="4" id="KW-0378">Hydrolase</keyword>
<dbReference type="GO" id="GO:0016787">
    <property type="term" value="F:hydrolase activity"/>
    <property type="evidence" value="ECO:0007669"/>
    <property type="project" value="UniProtKB-KW"/>
</dbReference>
<dbReference type="InterPro" id="IPR050789">
    <property type="entry name" value="Diverse_Enzym_Activities"/>
</dbReference>
<dbReference type="EMBL" id="JAZDQT010000001">
    <property type="protein sequence ID" value="MEE1943791.1"/>
    <property type="molecule type" value="Genomic_DNA"/>
</dbReference>
<dbReference type="RefSeq" id="WP_330106191.1">
    <property type="nucleotide sequence ID" value="NZ_JAZDQT010000001.1"/>
</dbReference>
<feature type="domain" description="Beta-lactamase-related" evidence="3">
    <location>
        <begin position="277"/>
        <end position="553"/>
    </location>
</feature>
<keyword evidence="2" id="KW-0732">Signal</keyword>
<protein>
    <submittedName>
        <fullName evidence="4">Serine hydrolase</fullName>
        <ecNumber evidence="4">3.-.-.-</ecNumber>
    </submittedName>
</protein>
<name>A0ABU7I345_9SPHI</name>
<dbReference type="Proteomes" id="UP001336835">
    <property type="component" value="Unassembled WGS sequence"/>
</dbReference>
<organism evidence="4 5">
    <name type="scientific">Pedobacter albus</name>
    <dbReference type="NCBI Taxonomy" id="3113905"/>
    <lineage>
        <taxon>Bacteria</taxon>
        <taxon>Pseudomonadati</taxon>
        <taxon>Bacteroidota</taxon>
        <taxon>Sphingobacteriia</taxon>
        <taxon>Sphingobacteriales</taxon>
        <taxon>Sphingobacteriaceae</taxon>
        <taxon>Pedobacter</taxon>
    </lineage>
</organism>
<evidence type="ECO:0000259" key="3">
    <source>
        <dbReference type="Pfam" id="PF00144"/>
    </source>
</evidence>
<keyword evidence="5" id="KW-1185">Reference proteome</keyword>
<feature type="signal peptide" evidence="2">
    <location>
        <begin position="1"/>
        <end position="23"/>
    </location>
</feature>
<feature type="compositionally biased region" description="Polar residues" evidence="1">
    <location>
        <begin position="227"/>
        <end position="240"/>
    </location>
</feature>
<dbReference type="Pfam" id="PF00144">
    <property type="entry name" value="Beta-lactamase"/>
    <property type="match status" value="1"/>
</dbReference>
<feature type="chain" id="PRO_5046748127" evidence="2">
    <location>
        <begin position="24"/>
        <end position="579"/>
    </location>
</feature>
<evidence type="ECO:0000256" key="1">
    <source>
        <dbReference type="SAM" id="MobiDB-lite"/>
    </source>
</evidence>